<comment type="caution">
    <text evidence="3">The sequence shown here is derived from an EMBL/GenBank/DDBJ whole genome shotgun (WGS) entry which is preliminary data.</text>
</comment>
<keyword evidence="1" id="KW-0472">Membrane</keyword>
<keyword evidence="1" id="KW-1133">Transmembrane helix</keyword>
<evidence type="ECO:0000256" key="1">
    <source>
        <dbReference type="SAM" id="Phobius"/>
    </source>
</evidence>
<evidence type="ECO:0000313" key="3">
    <source>
        <dbReference type="EMBL" id="THC98246.1"/>
    </source>
</evidence>
<gene>
    <name evidence="2" type="ORF">ATNIH1004_001904</name>
    <name evidence="3" type="ORF">EYZ11_002248</name>
</gene>
<protein>
    <submittedName>
        <fullName evidence="3">Uncharacterized protein</fullName>
    </submittedName>
</protein>
<accession>A0A4S3JRC3</accession>
<feature type="transmembrane region" description="Helical" evidence="1">
    <location>
        <begin position="77"/>
        <end position="100"/>
    </location>
</feature>
<feature type="transmembrane region" description="Helical" evidence="1">
    <location>
        <begin position="154"/>
        <end position="174"/>
    </location>
</feature>
<dbReference type="PANTHER" id="PTHR35179:SF1">
    <property type="entry name" value="INTEGRAL MEMBRANE PROTEIN"/>
    <property type="match status" value="1"/>
</dbReference>
<sequence length="328" mass="37394">MGPSVGDFKLVGLAAGFTLGFGFLTVWNAIKQTRRIEKAYKSPYVILIWMELMSNVTIGVLGWLVLEGIVPATAPVLAVLLLCWALEIQCLMQIIINRLYVVVDVKKKATQVKWATAGLITAINIAVFCIWIPAHMTPPVNHTYVLINRYWDPLSKGLICVVDAFLNAWFLQVVRVRVIQQNGLKKYRPLVRFNMRMMIVSVLMDVLLIGLMFLPNPMVYIQFHPVTYVVKLNIEMGMASLIRKIARESNIDEIHEASMNLPSRFHPQNHYTECDDVERESEHVGHIQFEELPHQGFEPDDMKILKTTSVRVVTSPRPNIHGRPNHMI</sequence>
<feature type="transmembrane region" description="Helical" evidence="1">
    <location>
        <begin position="12"/>
        <end position="30"/>
    </location>
</feature>
<proteinExistence type="predicted"/>
<dbReference type="Proteomes" id="UP000308092">
    <property type="component" value="Unassembled WGS sequence"/>
</dbReference>
<dbReference type="RefSeq" id="XP_033420801.1">
    <property type="nucleotide sequence ID" value="XM_033566599.1"/>
</dbReference>
<dbReference type="OrthoDB" id="3205825at2759"/>
<evidence type="ECO:0000313" key="2">
    <source>
        <dbReference type="EMBL" id="KAA8641439.1"/>
    </source>
</evidence>
<dbReference type="VEuPathDB" id="FungiDB:EYZ11_002248"/>
<dbReference type="GeneID" id="54324606"/>
<evidence type="ECO:0000313" key="4">
    <source>
        <dbReference type="Proteomes" id="UP000308092"/>
    </source>
</evidence>
<dbReference type="PANTHER" id="PTHR35179">
    <property type="entry name" value="PROTEIN CBG02620"/>
    <property type="match status" value="1"/>
</dbReference>
<dbReference type="EMBL" id="SOSA01000049">
    <property type="protein sequence ID" value="THC98246.1"/>
    <property type="molecule type" value="Genomic_DNA"/>
</dbReference>
<organism evidence="3 4">
    <name type="scientific">Aspergillus tanneri</name>
    <dbReference type="NCBI Taxonomy" id="1220188"/>
    <lineage>
        <taxon>Eukaryota</taxon>
        <taxon>Fungi</taxon>
        <taxon>Dikarya</taxon>
        <taxon>Ascomycota</taxon>
        <taxon>Pezizomycotina</taxon>
        <taxon>Eurotiomycetes</taxon>
        <taxon>Eurotiomycetidae</taxon>
        <taxon>Eurotiales</taxon>
        <taxon>Aspergillaceae</taxon>
        <taxon>Aspergillus</taxon>
        <taxon>Aspergillus subgen. Circumdati</taxon>
    </lineage>
</organism>
<feature type="transmembrane region" description="Helical" evidence="1">
    <location>
        <begin position="112"/>
        <end position="134"/>
    </location>
</feature>
<dbReference type="EMBL" id="QUQM01000010">
    <property type="protein sequence ID" value="KAA8641439.1"/>
    <property type="molecule type" value="Genomic_DNA"/>
</dbReference>
<evidence type="ECO:0000313" key="5">
    <source>
        <dbReference type="Proteomes" id="UP000324241"/>
    </source>
</evidence>
<dbReference type="AlphaFoldDB" id="A0A4S3JRC3"/>
<name>A0A4S3JRC3_9EURO</name>
<feature type="transmembrane region" description="Helical" evidence="1">
    <location>
        <begin position="42"/>
        <end position="65"/>
    </location>
</feature>
<reference evidence="2 5" key="2">
    <citation type="submission" date="2019-08" db="EMBL/GenBank/DDBJ databases">
        <title>The genome sequence of a newly discovered highly antifungal drug resistant Aspergillus species, Aspergillus tanneri NIH 1004.</title>
        <authorList>
            <person name="Mounaud S."/>
            <person name="Singh I."/>
            <person name="Joardar V."/>
            <person name="Pakala S."/>
            <person name="Pakala S."/>
            <person name="Venepally P."/>
            <person name="Chung J.K."/>
            <person name="Losada L."/>
            <person name="Nierman W.C."/>
        </authorList>
    </citation>
    <scope>NUCLEOTIDE SEQUENCE [LARGE SCALE GENOMIC DNA]</scope>
    <source>
        <strain evidence="2 5">NIH1004</strain>
    </source>
</reference>
<dbReference type="Proteomes" id="UP000324241">
    <property type="component" value="Unassembled WGS sequence"/>
</dbReference>
<reference evidence="3 4" key="1">
    <citation type="submission" date="2019-03" db="EMBL/GenBank/DDBJ databases">
        <title>The genome sequence of a newly discovered highly antifungal drug resistant Aspergillus species, Aspergillus tanneri NIH 1004.</title>
        <authorList>
            <person name="Mounaud S."/>
            <person name="Singh I."/>
            <person name="Joardar V."/>
            <person name="Pakala S."/>
            <person name="Pakala S."/>
            <person name="Venepally P."/>
            <person name="Hoover J."/>
            <person name="Nierman W."/>
            <person name="Chung J."/>
            <person name="Losada L."/>
        </authorList>
    </citation>
    <scope>NUCLEOTIDE SEQUENCE [LARGE SCALE GENOMIC DNA]</scope>
    <source>
        <strain evidence="3 4">NIH1004</strain>
    </source>
</reference>
<keyword evidence="4" id="KW-1185">Reference proteome</keyword>
<feature type="transmembrane region" description="Helical" evidence="1">
    <location>
        <begin position="195"/>
        <end position="214"/>
    </location>
</feature>
<keyword evidence="1" id="KW-0812">Transmembrane</keyword>